<dbReference type="Pfam" id="PF01609">
    <property type="entry name" value="DDE_Tnp_1"/>
    <property type="match status" value="1"/>
</dbReference>
<dbReference type="RefSeq" id="WP_211287005.1">
    <property type="nucleotide sequence ID" value="NZ_PDJI01000003.1"/>
</dbReference>
<dbReference type="Proteomes" id="UP000222106">
    <property type="component" value="Unassembled WGS sequence"/>
</dbReference>
<evidence type="ECO:0000259" key="1">
    <source>
        <dbReference type="Pfam" id="PF01609"/>
    </source>
</evidence>
<name>A0A2A9F327_9MICO</name>
<gene>
    <name evidence="2" type="ORF">ATJ97_0235</name>
    <name evidence="3" type="ORF">ATJ97_0240</name>
</gene>
<evidence type="ECO:0000313" key="4">
    <source>
        <dbReference type="Proteomes" id="UP000222106"/>
    </source>
</evidence>
<organism evidence="3 4">
    <name type="scientific">Georgenia soli</name>
    <dbReference type="NCBI Taxonomy" id="638953"/>
    <lineage>
        <taxon>Bacteria</taxon>
        <taxon>Bacillati</taxon>
        <taxon>Actinomycetota</taxon>
        <taxon>Actinomycetes</taxon>
        <taxon>Micrococcales</taxon>
        <taxon>Bogoriellaceae</taxon>
        <taxon>Georgenia</taxon>
    </lineage>
</organism>
<accession>A0A2A9F327</accession>
<evidence type="ECO:0000313" key="2">
    <source>
        <dbReference type="EMBL" id="PFG44958.1"/>
    </source>
</evidence>
<dbReference type="AlphaFoldDB" id="A0A2A9F327"/>
<dbReference type="InterPro" id="IPR002559">
    <property type="entry name" value="Transposase_11"/>
</dbReference>
<reference evidence="3 4" key="1">
    <citation type="submission" date="2017-10" db="EMBL/GenBank/DDBJ databases">
        <title>Sequencing the genomes of 1000 actinobacteria strains.</title>
        <authorList>
            <person name="Klenk H.-P."/>
        </authorList>
    </citation>
    <scope>NUCLEOTIDE SEQUENCE [LARGE SCALE GENOMIC DNA]</scope>
    <source>
        <strain evidence="3 4">DSM 21838</strain>
    </source>
</reference>
<dbReference type="NCBIfam" id="NF033559">
    <property type="entry name" value="transpos_IS1634"/>
    <property type="match status" value="2"/>
</dbReference>
<sequence length="505" mass="56168">MSLFIRKVRTSSGATAVQIVDKRGGTRRIVAHLGSAHDDVELAVLMQAARERLNEGQGELDLGLDTAVQTSPGRARVVATASQVLWDVLVDAYRFLGFDVLRDEAFMKLVLARIIEPTSKADTIRVLEDVGITAPHLNTLYATLRRSQERDYRDVLARRCLAHSARTTGTAAMIMYDVTTLHFENEDEDDLRKVGMSKERRVDPQVQVGLLVDPGGFPLEVHLFEGNKAETTTLIPVLTEFQQRHGVTDLVVVADAGMLSAANLNALEDAGFKFIVGSRLTKAPYDLAEHFERKGNYFEDGQILESTRVMGTGKNARERRIVYQWSFKRNKRDDRNINLMIAKAEKIAAGTVPLKKARFLKVSGATKELDQATIDRARQLAGLKGYVTNLPAKTMPGQAIISAYHDLWRVEQSFRMTKSDLKARPVFHHQREAIEAHLTVVLAALAISRYLQEAAGVSIKKLVQTLRPLRSVLIDIDGHHITAYPTIPSEARTILDKLPPISTGH</sequence>
<dbReference type="GO" id="GO:0003677">
    <property type="term" value="F:DNA binding"/>
    <property type="evidence" value="ECO:0007669"/>
    <property type="project" value="InterPro"/>
</dbReference>
<protein>
    <submittedName>
        <fullName evidence="2 3">Transposase</fullName>
    </submittedName>
</protein>
<evidence type="ECO:0000313" key="3">
    <source>
        <dbReference type="EMBL" id="PFG44962.1"/>
    </source>
</evidence>
<dbReference type="PANTHER" id="PTHR34614:SF2">
    <property type="entry name" value="TRANSPOSASE IS4-LIKE DOMAIN-CONTAINING PROTEIN"/>
    <property type="match status" value="1"/>
</dbReference>
<proteinExistence type="predicted"/>
<dbReference type="GO" id="GO:0006313">
    <property type="term" value="P:DNA transposition"/>
    <property type="evidence" value="ECO:0007669"/>
    <property type="project" value="InterPro"/>
</dbReference>
<dbReference type="SUPFAM" id="SSF53098">
    <property type="entry name" value="Ribonuclease H-like"/>
    <property type="match status" value="1"/>
</dbReference>
<dbReference type="PANTHER" id="PTHR34614">
    <property type="match status" value="1"/>
</dbReference>
<dbReference type="GO" id="GO:0004803">
    <property type="term" value="F:transposase activity"/>
    <property type="evidence" value="ECO:0007669"/>
    <property type="project" value="InterPro"/>
</dbReference>
<feature type="domain" description="Transposase IS4-like" evidence="1">
    <location>
        <begin position="177"/>
        <end position="445"/>
    </location>
</feature>
<dbReference type="InterPro" id="IPR047654">
    <property type="entry name" value="IS1634_transpos"/>
</dbReference>
<keyword evidence="4" id="KW-1185">Reference proteome</keyword>
<comment type="caution">
    <text evidence="3">The sequence shown here is derived from an EMBL/GenBank/DDBJ whole genome shotgun (WGS) entry which is preliminary data.</text>
</comment>
<dbReference type="EMBL" id="PDJI01000003">
    <property type="protein sequence ID" value="PFG44962.1"/>
    <property type="molecule type" value="Genomic_DNA"/>
</dbReference>
<dbReference type="EMBL" id="PDJI01000003">
    <property type="protein sequence ID" value="PFG44958.1"/>
    <property type="molecule type" value="Genomic_DNA"/>
</dbReference>
<dbReference type="InterPro" id="IPR012337">
    <property type="entry name" value="RNaseH-like_sf"/>
</dbReference>